<protein>
    <submittedName>
        <fullName evidence="1">Uncharacterized protein</fullName>
    </submittedName>
</protein>
<organism evidence="1 2">
    <name type="scientific">Datura stramonium</name>
    <name type="common">Jimsonweed</name>
    <name type="synonym">Common thornapple</name>
    <dbReference type="NCBI Taxonomy" id="4076"/>
    <lineage>
        <taxon>Eukaryota</taxon>
        <taxon>Viridiplantae</taxon>
        <taxon>Streptophyta</taxon>
        <taxon>Embryophyta</taxon>
        <taxon>Tracheophyta</taxon>
        <taxon>Spermatophyta</taxon>
        <taxon>Magnoliopsida</taxon>
        <taxon>eudicotyledons</taxon>
        <taxon>Gunneridae</taxon>
        <taxon>Pentapetalae</taxon>
        <taxon>asterids</taxon>
        <taxon>lamiids</taxon>
        <taxon>Solanales</taxon>
        <taxon>Solanaceae</taxon>
        <taxon>Solanoideae</taxon>
        <taxon>Datureae</taxon>
        <taxon>Datura</taxon>
    </lineage>
</organism>
<dbReference type="EMBL" id="JACEIK010007359">
    <property type="protein sequence ID" value="MCE3050154.1"/>
    <property type="molecule type" value="Genomic_DNA"/>
</dbReference>
<keyword evidence="2" id="KW-1185">Reference proteome</keyword>
<name>A0ABS8WJ42_DATST</name>
<accession>A0ABS8WJ42</accession>
<evidence type="ECO:0000313" key="1">
    <source>
        <dbReference type="EMBL" id="MCE3050154.1"/>
    </source>
</evidence>
<dbReference type="Proteomes" id="UP000823775">
    <property type="component" value="Unassembled WGS sequence"/>
</dbReference>
<evidence type="ECO:0000313" key="2">
    <source>
        <dbReference type="Proteomes" id="UP000823775"/>
    </source>
</evidence>
<comment type="caution">
    <text evidence="1">The sequence shown here is derived from an EMBL/GenBank/DDBJ whole genome shotgun (WGS) entry which is preliminary data.</text>
</comment>
<gene>
    <name evidence="1" type="ORF">HAX54_046540</name>
</gene>
<sequence>MGTGGVSGDVCLWNYVGGKNSGARSELSQETAYPRGGEISTSTRQAKIHALESDEVQAFSDVPLNLLRAVKVTDATGTKLEMMLIMLLLDKSLVLVWMVIELWLKFHETRLELLTELKENSMKLHKCSLDYSPI</sequence>
<proteinExistence type="predicted"/>
<reference evidence="1 2" key="1">
    <citation type="journal article" date="2021" name="BMC Genomics">
        <title>Datura genome reveals duplications of psychoactive alkaloid biosynthetic genes and high mutation rate following tissue culture.</title>
        <authorList>
            <person name="Rajewski A."/>
            <person name="Carter-House D."/>
            <person name="Stajich J."/>
            <person name="Litt A."/>
        </authorList>
    </citation>
    <scope>NUCLEOTIDE SEQUENCE [LARGE SCALE GENOMIC DNA]</scope>
    <source>
        <strain evidence="1">AR-01</strain>
    </source>
</reference>